<protein>
    <submittedName>
        <fullName evidence="1">Uncharacterized protein</fullName>
    </submittedName>
</protein>
<keyword evidence="2" id="KW-1185">Reference proteome</keyword>
<accession>A0A7R7ZZ69</accession>
<dbReference type="AlphaFoldDB" id="A0A7R7ZZ69"/>
<dbReference type="Proteomes" id="UP000661280">
    <property type="component" value="Chromosome 5"/>
</dbReference>
<evidence type="ECO:0000313" key="1">
    <source>
        <dbReference type="EMBL" id="BCR99800.1"/>
    </source>
</evidence>
<gene>
    <name evidence="1" type="ORF">AKAW2_50142S</name>
</gene>
<organism evidence="1 2">
    <name type="scientific">Aspergillus kawachii</name>
    <name type="common">White koji mold</name>
    <name type="synonym">Aspergillus awamori var. kawachi</name>
    <dbReference type="NCBI Taxonomy" id="1069201"/>
    <lineage>
        <taxon>Eukaryota</taxon>
        <taxon>Fungi</taxon>
        <taxon>Dikarya</taxon>
        <taxon>Ascomycota</taxon>
        <taxon>Pezizomycotina</taxon>
        <taxon>Eurotiomycetes</taxon>
        <taxon>Eurotiomycetidae</taxon>
        <taxon>Eurotiales</taxon>
        <taxon>Aspergillaceae</taxon>
        <taxon>Aspergillus</taxon>
        <taxon>Aspergillus subgen. Circumdati</taxon>
    </lineage>
</organism>
<evidence type="ECO:0000313" key="2">
    <source>
        <dbReference type="Proteomes" id="UP000661280"/>
    </source>
</evidence>
<dbReference type="KEGG" id="aluc:AKAW2_50142S"/>
<reference evidence="1" key="2">
    <citation type="submission" date="2021-02" db="EMBL/GenBank/DDBJ databases">
        <title>Aspergillus luchuensis mut. kawachii IFO 4304 genome sequence.</title>
        <authorList>
            <person name="Mori K."/>
            <person name="Kadooka C."/>
            <person name="Goto M."/>
            <person name="Futagami T."/>
        </authorList>
    </citation>
    <scope>NUCLEOTIDE SEQUENCE</scope>
    <source>
        <strain evidence="1">IFO 4308</strain>
    </source>
</reference>
<name>A0A7R7ZZ69_ASPKA</name>
<sequence length="100" mass="11047">MQAASKSTKLSPALPVIGTLPSGGSNWVLIGYCRCRLPRNKLGSSSIAENCGCIRPGVARFLSWEISVQGSDNYGSPIFHYELMIRILIRAFYLPQNNRM</sequence>
<reference evidence="1" key="1">
    <citation type="submission" date="2021-01" db="EMBL/GenBank/DDBJ databases">
        <authorList>
            <consortium name="Aspergillus luchuensis mut. kawachii IFO 4304 genome sequencing consortium"/>
            <person name="Kazuki M."/>
            <person name="Futagami T."/>
        </authorList>
    </citation>
    <scope>NUCLEOTIDE SEQUENCE</scope>
    <source>
        <strain evidence="1">IFO 4308</strain>
    </source>
</reference>
<proteinExistence type="predicted"/>
<dbReference type="GeneID" id="64961122"/>
<dbReference type="RefSeq" id="XP_041543563.1">
    <property type="nucleotide sequence ID" value="XM_041689927.1"/>
</dbReference>
<dbReference type="EMBL" id="AP024429">
    <property type="protein sequence ID" value="BCR99800.1"/>
    <property type="molecule type" value="Genomic_DNA"/>
</dbReference>